<dbReference type="GO" id="GO:0016787">
    <property type="term" value="F:hydrolase activity"/>
    <property type="evidence" value="ECO:0007669"/>
    <property type="project" value="UniProtKB-KW"/>
</dbReference>
<evidence type="ECO:0000313" key="2">
    <source>
        <dbReference type="EMBL" id="PWB97998.1"/>
    </source>
</evidence>
<dbReference type="AlphaFoldDB" id="A0A2U1T2B8"/>
<comment type="caution">
    <text evidence="2">The sequence shown here is derived from an EMBL/GenBank/DDBJ whole genome shotgun (WGS) entry which is preliminary data.</text>
</comment>
<accession>A0A2U1T2B8</accession>
<dbReference type="RefSeq" id="WP_108998227.1">
    <property type="nucleotide sequence ID" value="NZ_QEEX01000001.1"/>
</dbReference>
<dbReference type="EMBL" id="QEEX01000001">
    <property type="protein sequence ID" value="PWB97998.1"/>
    <property type="molecule type" value="Genomic_DNA"/>
</dbReference>
<dbReference type="NCBIfam" id="TIGR01490">
    <property type="entry name" value="HAD-SF-IB-hyp1"/>
    <property type="match status" value="1"/>
</dbReference>
<dbReference type="PANTHER" id="PTHR43344">
    <property type="entry name" value="PHOSPHOSERINE PHOSPHATASE"/>
    <property type="match status" value="1"/>
</dbReference>
<dbReference type="Pfam" id="PF12710">
    <property type="entry name" value="HAD"/>
    <property type="match status" value="1"/>
</dbReference>
<organism evidence="2 3">
    <name type="scientific">Homoserinimonas hongtaonis</name>
    <dbReference type="NCBI Taxonomy" id="2079791"/>
    <lineage>
        <taxon>Bacteria</taxon>
        <taxon>Bacillati</taxon>
        <taxon>Actinomycetota</taxon>
        <taxon>Actinomycetes</taxon>
        <taxon>Micrococcales</taxon>
        <taxon>Microbacteriaceae</taxon>
        <taxon>Homoserinimonas</taxon>
    </lineage>
</organism>
<protein>
    <submittedName>
        <fullName evidence="2">HAD-IB family hydrolase</fullName>
    </submittedName>
</protein>
<sequence>MNASNDDAGGGGPVIAFFDVDNTLMRGASVYHVGGGAYRRGYVTLRDLLRFAWTQARFVAVGENLRHLEIVREKALGLAVGIPQSEVEQLAEEIFDSKIQPRLWPESVGLAREHIAMGHQVWLVTATPSVVANVIARRLGLTGAIGTELETSDGHYTGNLIGHMLHGPLKADAARGLAERIGSALSECWAYSDSRNDLPLLELAGHRVVVNPDSVLLRHAVTHGWSIMNLNKKSIRAARRRLRREAN</sequence>
<reference evidence="3" key="1">
    <citation type="submission" date="2018-04" db="EMBL/GenBank/DDBJ databases">
        <authorList>
            <person name="Liu S."/>
            <person name="Wang Z."/>
            <person name="Li J."/>
        </authorList>
    </citation>
    <scope>NUCLEOTIDE SEQUENCE [LARGE SCALE GENOMIC DNA]</scope>
    <source>
        <strain evidence="3">S1194</strain>
    </source>
</reference>
<comment type="similarity">
    <text evidence="1">Belongs to the HAD-like hydrolase superfamily. SerB family.</text>
</comment>
<gene>
    <name evidence="2" type="ORF">DF220_09285</name>
</gene>
<dbReference type="NCBIfam" id="TIGR01488">
    <property type="entry name" value="HAD-SF-IB"/>
    <property type="match status" value="1"/>
</dbReference>
<dbReference type="InterPro" id="IPR023214">
    <property type="entry name" value="HAD_sf"/>
</dbReference>
<proteinExistence type="inferred from homology"/>
<dbReference type="Gene3D" id="1.20.1440.100">
    <property type="entry name" value="SG protein - dephosphorylation function"/>
    <property type="match status" value="1"/>
</dbReference>
<dbReference type="PANTHER" id="PTHR43344:SF15">
    <property type="entry name" value="PHOSPHOSERINE PHOSPHATASE SERB1"/>
    <property type="match status" value="1"/>
</dbReference>
<keyword evidence="3" id="KW-1185">Reference proteome</keyword>
<evidence type="ECO:0000313" key="3">
    <source>
        <dbReference type="Proteomes" id="UP000244978"/>
    </source>
</evidence>
<dbReference type="SUPFAM" id="SSF56784">
    <property type="entry name" value="HAD-like"/>
    <property type="match status" value="1"/>
</dbReference>
<dbReference type="Proteomes" id="UP000244978">
    <property type="component" value="Unassembled WGS sequence"/>
</dbReference>
<evidence type="ECO:0000256" key="1">
    <source>
        <dbReference type="ARBA" id="ARBA00009184"/>
    </source>
</evidence>
<name>A0A2U1T2B8_9MICO</name>
<dbReference type="Gene3D" id="3.40.50.1000">
    <property type="entry name" value="HAD superfamily/HAD-like"/>
    <property type="match status" value="1"/>
</dbReference>
<dbReference type="CDD" id="cd02612">
    <property type="entry name" value="HAD_PGPPase"/>
    <property type="match status" value="1"/>
</dbReference>
<keyword evidence="2" id="KW-0378">Hydrolase</keyword>
<dbReference type="InterPro" id="IPR006385">
    <property type="entry name" value="HAD_hydro_SerB1"/>
</dbReference>
<dbReference type="InterPro" id="IPR050582">
    <property type="entry name" value="HAD-like_SerB"/>
</dbReference>
<dbReference type="InterPro" id="IPR036412">
    <property type="entry name" value="HAD-like_sf"/>
</dbReference>